<dbReference type="Pfam" id="PF20499">
    <property type="entry name" value="DUF6729"/>
    <property type="match status" value="1"/>
</dbReference>
<evidence type="ECO:0000313" key="13">
    <source>
        <dbReference type="EMBL" id="KAK7012667.1"/>
    </source>
</evidence>
<evidence type="ECO:0000256" key="9">
    <source>
        <dbReference type="ARBA" id="ARBA00042761"/>
    </source>
</evidence>
<evidence type="ECO:0000256" key="5">
    <source>
        <dbReference type="ARBA" id="ARBA00022839"/>
    </source>
</evidence>
<feature type="compositionally biased region" description="Acidic residues" evidence="10">
    <location>
        <begin position="130"/>
        <end position="146"/>
    </location>
</feature>
<keyword evidence="2" id="KW-0540">Nuclease</keyword>
<dbReference type="GO" id="GO:0008408">
    <property type="term" value="F:3'-5' exonuclease activity"/>
    <property type="evidence" value="ECO:0007669"/>
    <property type="project" value="InterPro"/>
</dbReference>
<evidence type="ECO:0000313" key="14">
    <source>
        <dbReference type="Proteomes" id="UP001362999"/>
    </source>
</evidence>
<keyword evidence="6" id="KW-0460">Magnesium</keyword>
<dbReference type="InterPro" id="IPR012337">
    <property type="entry name" value="RNaseH-like_sf"/>
</dbReference>
<keyword evidence="4" id="KW-0378">Hydrolase</keyword>
<evidence type="ECO:0000256" key="3">
    <source>
        <dbReference type="ARBA" id="ARBA00022723"/>
    </source>
</evidence>
<dbReference type="InterPro" id="IPR046616">
    <property type="entry name" value="DUF6729"/>
</dbReference>
<dbReference type="Pfam" id="PF01612">
    <property type="entry name" value="DNA_pol_A_exo1"/>
    <property type="match status" value="1"/>
</dbReference>
<dbReference type="PANTHER" id="PTHR13620">
    <property type="entry name" value="3-5 EXONUCLEASE"/>
    <property type="match status" value="1"/>
</dbReference>
<dbReference type="InterPro" id="IPR036397">
    <property type="entry name" value="RNaseH_sf"/>
</dbReference>
<dbReference type="InterPro" id="IPR002562">
    <property type="entry name" value="3'-5'_exonuclease_dom"/>
</dbReference>
<dbReference type="Gene3D" id="3.30.420.10">
    <property type="entry name" value="Ribonuclease H-like superfamily/Ribonuclease H"/>
    <property type="match status" value="1"/>
</dbReference>
<dbReference type="Proteomes" id="UP001362999">
    <property type="component" value="Unassembled WGS sequence"/>
</dbReference>
<dbReference type="GO" id="GO:0006139">
    <property type="term" value="P:nucleobase-containing compound metabolic process"/>
    <property type="evidence" value="ECO:0007669"/>
    <property type="project" value="InterPro"/>
</dbReference>
<sequence>MQATTVIPPKRGRPKGSKDGPRAPDAPPRGRPSRKAILEKAKGKGPTQTVPASAESDADDEYDFDDHGDISLDQWQALDKDIEETYGSTQNTTPTPPACKPTLTQLRTAAKHSQKQPFFTPNPNFGGGSDSDESDLESQDGADEDTEGNKNETDIKKPWFIQPKYMPNWLYRYFHHVIRPLVLRKEGNALAQPITFTSSFPSFWIYPPEPVFALTDHKFDPPTMYRPRVFLWLPHFFVSRMNCPDCGSKLEKNGALRPRRVVDVDDVFYIVSWAYYCRDSCKHHFHGWSRKILDSLPAYLRLAFPAVLSRKSGLSRNVVNQLRVGNQHKMGPSGVRALLLESHTLRFSTLQAQYLEAVFEMIRGRQQGQTGSQQPKIDSFLTERIPSFGDFGDHDGYAGFVPTEGYLASMLNKAIEADEDDANQHTACQRPDNLAIDDSHKINKHIAKVDGLLIFGALWTCMDSRGIRAQALTLTKSHEERIGPLSGIAQSARLYGFDDPLVDKSLVYSAFPSLAENLAPPPSSSGLESLCIPPHFRVQFLTDASSVDKILSSITAQLDDDPELHLCLSVDAEWNISRKLGISVLQLAPHWEDTIFVIAVGFMYESMNTFISKHLKVHRFASLPTSLLRLLISNRVFKIGSRIQGDFTRMKKQFPALKGSDSSNLIDLKTYSVQRGVIGRQDAGSLDTLVEKVLGQFLPKDAAIRKSDAWESKILPPGFQDYAALDVYASRRVFEKVTQIAPLETVKDDTPPGTRVALLVQEGGEVAAYGQISGVQSSSFQGIRVSIPSRTRVIVEIDDLILPSVVAILHALPTTAETRSRRAKSGSYTLGQLKELSMSSTFSIVSPVHLLKFDRRSTDEITSQHSERLRRAEASSSDRNLPLEFDMEADKGADTAEDSEPDDSLLTEEAAHNEKFTEILEAHSSTQANLANATIDVSKDLSIVAPAASDDNIIATLRQILNTPFVPEPELTRLKKDIFHAFHMLSLNEHPLRARFCSALRDHVFIWDPAARKNVDEVCRQYFKMDFDTMLSRNAEWIKRRVPRLVPPPRLLVPALEHVFNSYGHASDAESGRELFSPTTWQKANSVVELARLGYLSDLQGVPMYRKDGIDQYGLQKWRSERGTNRVEGGPHSDIYRKFGALHAGPRLTVNCLTDHRVWYNLQAFAKHVFNVDWEYHHSLSLINRVSFLLNYLSGIVNGADSYAEWLNPDLYERTTEKFGICPVPESLRLRFNMEPYNEQTATRFKLKGSNDWLRQRQAVALPILPPSTPTAHQFYFRELPRFISSEANGKKRRVDNLGFTQHWNSTADGKSRFYITVEILEAYAKIWAKSNNSRASEELNMDRVKRVEETQKVLATPNFSFPDFLTGISQSVQPSRGVLEVDSSAELVPASISTSLALSRPIDTFNLDSDWQSTNLFSFDEPMPAYSESNIDPQLSNLQLSAPAHNSNVGNSGEGCLTAVTQTDGDAEAANAKVQVGYSIAQSSALFLAKHATG</sequence>
<evidence type="ECO:0000256" key="8">
    <source>
        <dbReference type="ARBA" id="ARBA00040531"/>
    </source>
</evidence>
<dbReference type="GO" id="GO:0003676">
    <property type="term" value="F:nucleic acid binding"/>
    <property type="evidence" value="ECO:0007669"/>
    <property type="project" value="InterPro"/>
</dbReference>
<evidence type="ECO:0000256" key="1">
    <source>
        <dbReference type="ARBA" id="ARBA00004123"/>
    </source>
</evidence>
<dbReference type="GO" id="GO:0046872">
    <property type="term" value="F:metal ion binding"/>
    <property type="evidence" value="ECO:0007669"/>
    <property type="project" value="UniProtKB-KW"/>
</dbReference>
<dbReference type="EMBL" id="JAWWNJ010000064">
    <property type="protein sequence ID" value="KAK7012667.1"/>
    <property type="molecule type" value="Genomic_DNA"/>
</dbReference>
<feature type="region of interest" description="Disordered" evidence="10">
    <location>
        <begin position="861"/>
        <end position="884"/>
    </location>
</feature>
<dbReference type="InterPro" id="IPR051132">
    <property type="entry name" value="3-5_Exonuclease_domain"/>
</dbReference>
<name>A0AAW0AJW5_9AGAR</name>
<keyword evidence="7" id="KW-0539">Nucleus</keyword>
<evidence type="ECO:0000256" key="10">
    <source>
        <dbReference type="SAM" id="MobiDB-lite"/>
    </source>
</evidence>
<evidence type="ECO:0000256" key="4">
    <source>
        <dbReference type="ARBA" id="ARBA00022801"/>
    </source>
</evidence>
<comment type="subcellular location">
    <subcellularLocation>
        <location evidence="1">Nucleus</location>
    </subcellularLocation>
</comment>
<organism evidence="13 14">
    <name type="scientific">Favolaschia claudopus</name>
    <dbReference type="NCBI Taxonomy" id="2862362"/>
    <lineage>
        <taxon>Eukaryota</taxon>
        <taxon>Fungi</taxon>
        <taxon>Dikarya</taxon>
        <taxon>Basidiomycota</taxon>
        <taxon>Agaricomycotina</taxon>
        <taxon>Agaricomycetes</taxon>
        <taxon>Agaricomycetidae</taxon>
        <taxon>Agaricales</taxon>
        <taxon>Marasmiineae</taxon>
        <taxon>Mycenaceae</taxon>
        <taxon>Favolaschia</taxon>
    </lineage>
</organism>
<keyword evidence="14" id="KW-1185">Reference proteome</keyword>
<evidence type="ECO:0000259" key="11">
    <source>
        <dbReference type="Pfam" id="PF01612"/>
    </source>
</evidence>
<reference evidence="13 14" key="1">
    <citation type="journal article" date="2024" name="J Genomics">
        <title>Draft genome sequencing and assembly of Favolaschia claudopus CIRM-BRFM 2984 isolated from oak limbs.</title>
        <authorList>
            <person name="Navarro D."/>
            <person name="Drula E."/>
            <person name="Chaduli D."/>
            <person name="Cazenave R."/>
            <person name="Ahrendt S."/>
            <person name="Wang J."/>
            <person name="Lipzen A."/>
            <person name="Daum C."/>
            <person name="Barry K."/>
            <person name="Grigoriev I.V."/>
            <person name="Favel A."/>
            <person name="Rosso M.N."/>
            <person name="Martin F."/>
        </authorList>
    </citation>
    <scope>NUCLEOTIDE SEQUENCE [LARGE SCALE GENOMIC DNA]</scope>
    <source>
        <strain evidence="13 14">CIRM-BRFM 2984</strain>
    </source>
</reference>
<accession>A0AAW0AJW5</accession>
<gene>
    <name evidence="13" type="ORF">R3P38DRAFT_3209298</name>
</gene>
<feature type="region of interest" description="Disordered" evidence="10">
    <location>
        <begin position="1"/>
        <end position="81"/>
    </location>
</feature>
<protein>
    <recommendedName>
        <fullName evidence="8">3'-5' exonuclease</fullName>
    </recommendedName>
    <alternativeName>
        <fullName evidence="9">Werner Syndrome-like exonuclease</fullName>
    </alternativeName>
</protein>
<feature type="domain" description="3'-5' exonuclease" evidence="11">
    <location>
        <begin position="625"/>
        <end position="738"/>
    </location>
</feature>
<feature type="region of interest" description="Disordered" evidence="10">
    <location>
        <begin position="107"/>
        <end position="154"/>
    </location>
</feature>
<keyword evidence="3" id="KW-0479">Metal-binding</keyword>
<evidence type="ECO:0000256" key="2">
    <source>
        <dbReference type="ARBA" id="ARBA00022722"/>
    </source>
</evidence>
<comment type="caution">
    <text evidence="13">The sequence shown here is derived from an EMBL/GenBank/DDBJ whole genome shotgun (WGS) entry which is preliminary data.</text>
</comment>
<evidence type="ECO:0000256" key="6">
    <source>
        <dbReference type="ARBA" id="ARBA00022842"/>
    </source>
</evidence>
<evidence type="ECO:0000256" key="7">
    <source>
        <dbReference type="ARBA" id="ARBA00023242"/>
    </source>
</evidence>
<dbReference type="SUPFAM" id="SSF53098">
    <property type="entry name" value="Ribonuclease H-like"/>
    <property type="match status" value="1"/>
</dbReference>
<proteinExistence type="predicted"/>
<dbReference type="GO" id="GO:0005634">
    <property type="term" value="C:nucleus"/>
    <property type="evidence" value="ECO:0007669"/>
    <property type="project" value="UniProtKB-SubCell"/>
</dbReference>
<feature type="domain" description="DUF6729" evidence="12">
    <location>
        <begin position="197"/>
        <end position="367"/>
    </location>
</feature>
<evidence type="ECO:0000259" key="12">
    <source>
        <dbReference type="Pfam" id="PF20499"/>
    </source>
</evidence>
<keyword evidence="5" id="KW-0269">Exonuclease</keyword>
<dbReference type="PANTHER" id="PTHR13620:SF109">
    <property type="entry name" value="3'-5' EXONUCLEASE"/>
    <property type="match status" value="1"/>
</dbReference>